<evidence type="ECO:0000313" key="10">
    <source>
        <dbReference type="EMBL" id="AIY90570.1"/>
    </source>
</evidence>
<dbReference type="RefSeq" id="WP_048092427.1">
    <property type="nucleotide sequence ID" value="NZ_CP009552.1"/>
</dbReference>
<dbReference type="PANTHER" id="PTHR47917:SF1">
    <property type="entry name" value="COENZYME F420:L-GLUTAMATE LIGASE"/>
    <property type="match status" value="1"/>
</dbReference>
<feature type="binding site" evidence="8">
    <location>
        <position position="149"/>
    </location>
    <ligand>
        <name>a divalent metal cation</name>
        <dbReference type="ChEBI" id="CHEBI:60240"/>
        <label>1</label>
    </ligand>
</feature>
<evidence type="ECO:0000313" key="11">
    <source>
        <dbReference type="Proteomes" id="UP000030624"/>
    </source>
</evidence>
<evidence type="ECO:0000256" key="5">
    <source>
        <dbReference type="ARBA" id="ARBA00022958"/>
    </source>
</evidence>
<dbReference type="HOGENOM" id="CLU_051152_1_1_2"/>
<dbReference type="EMBL" id="CP009552">
    <property type="protein sequence ID" value="AIY90570.1"/>
    <property type="molecule type" value="Genomic_DNA"/>
</dbReference>
<keyword evidence="4 8" id="KW-0460">Magnesium</keyword>
<dbReference type="NCBIfam" id="TIGR01916">
    <property type="entry name" value="F420_cofE"/>
    <property type="match status" value="1"/>
</dbReference>
<feature type="binding site" evidence="8">
    <location>
        <begin position="10"/>
        <end position="13"/>
    </location>
    <ligand>
        <name>GTP</name>
        <dbReference type="ChEBI" id="CHEBI:37565"/>
    </ligand>
</feature>
<evidence type="ECO:0000256" key="2">
    <source>
        <dbReference type="ARBA" id="ARBA00022723"/>
    </source>
</evidence>
<dbReference type="EC" id="6.3.2.34" evidence="8"/>
<feature type="domain" description="Coenzyme F420:L-glutamate ligase-like" evidence="9">
    <location>
        <begin position="10"/>
        <end position="219"/>
    </location>
</feature>
<dbReference type="GO" id="GO:0005525">
    <property type="term" value="F:GTP binding"/>
    <property type="evidence" value="ECO:0007669"/>
    <property type="project" value="UniProtKB-KW"/>
</dbReference>
<protein>
    <recommendedName>
        <fullName evidence="8">Coenzyme F420:L-glutamate ligase</fullName>
        <ecNumber evidence="8">6.3.2.31</ecNumber>
        <ecNumber evidence="8">6.3.2.34</ecNumber>
    </recommendedName>
    <alternativeName>
        <fullName evidence="8">Coenzyme F420-0:L-glutamate ligase</fullName>
    </alternativeName>
    <alternativeName>
        <fullName evidence="8">Coenzyme F420-1:gamma-L-glutamate ligase</fullName>
    </alternativeName>
</protein>
<dbReference type="GO" id="GO:0052618">
    <property type="term" value="F:coenzyme F420-0:L-glutamate ligase activity"/>
    <property type="evidence" value="ECO:0007669"/>
    <property type="project" value="UniProtKB-UniRule"/>
</dbReference>
<dbReference type="NCBIfam" id="NF009809">
    <property type="entry name" value="PRK13293.1"/>
    <property type="match status" value="1"/>
</dbReference>
<dbReference type="Gene3D" id="3.30.1330.100">
    <property type="entry name" value="CofE-like"/>
    <property type="match status" value="1"/>
</dbReference>
<keyword evidence="3 8" id="KW-0547">Nucleotide-binding</keyword>
<comment type="similarity">
    <text evidence="8">Belongs to the CofE family.</text>
</comment>
<comment type="cofactor">
    <cofactor evidence="8">
        <name>Mg(2+)</name>
        <dbReference type="ChEBI" id="CHEBI:18420"/>
    </cofactor>
    <cofactor evidence="8">
        <name>Mn(2+)</name>
        <dbReference type="ChEBI" id="CHEBI:29035"/>
    </cofactor>
    <text evidence="8">Binds 2 divalent metal cations per subunit. The ions could be magnesium and/or manganese.</text>
</comment>
<dbReference type="UniPathway" id="UPA00071"/>
<feature type="binding site" evidence="8">
    <location>
        <position position="108"/>
    </location>
    <ligand>
        <name>a divalent metal cation</name>
        <dbReference type="ChEBI" id="CHEBI:60240"/>
        <label>1</label>
    </ligand>
</feature>
<proteinExistence type="inferred from homology"/>
<dbReference type="STRING" id="565033.GACE_1535"/>
<dbReference type="Gene3D" id="3.90.1660.10">
    <property type="entry name" value="CofE-like domain"/>
    <property type="match status" value="1"/>
</dbReference>
<keyword evidence="7 8" id="KW-0464">Manganese</keyword>
<gene>
    <name evidence="8" type="primary">cofE</name>
    <name evidence="10" type="ORF">GACE_1535</name>
</gene>
<comment type="subunit">
    <text evidence="8">Homodimer.</text>
</comment>
<keyword evidence="2 8" id="KW-0479">Metal-binding</keyword>
<evidence type="ECO:0000256" key="4">
    <source>
        <dbReference type="ARBA" id="ARBA00022842"/>
    </source>
</evidence>
<organism evidence="10 11">
    <name type="scientific">Geoglobus acetivorans</name>
    <dbReference type="NCBI Taxonomy" id="565033"/>
    <lineage>
        <taxon>Archaea</taxon>
        <taxon>Methanobacteriati</taxon>
        <taxon>Methanobacteriota</taxon>
        <taxon>Archaeoglobi</taxon>
        <taxon>Archaeoglobales</taxon>
        <taxon>Archaeoglobaceae</taxon>
        <taxon>Geoglobus</taxon>
    </lineage>
</organism>
<name>A0A0A7GER1_GEOAI</name>
<keyword evidence="6 8" id="KW-0342">GTP-binding</keyword>
<dbReference type="GO" id="GO:0052645">
    <property type="term" value="P:F420-0 metabolic process"/>
    <property type="evidence" value="ECO:0007669"/>
    <property type="project" value="UniProtKB-UniRule"/>
</dbReference>
<dbReference type="GO" id="GO:0046872">
    <property type="term" value="F:metal ion binding"/>
    <property type="evidence" value="ECO:0007669"/>
    <property type="project" value="UniProtKB-KW"/>
</dbReference>
<dbReference type="KEGG" id="gac:GACE_1535"/>
<dbReference type="InterPro" id="IPR002847">
    <property type="entry name" value="F420-0_gamma-glut_ligase-dom"/>
</dbReference>
<comment type="pathway">
    <text evidence="8">Cofactor biosynthesis; coenzyme F420 biosynthesis.</text>
</comment>
<feature type="binding site" evidence="8">
    <location>
        <position position="150"/>
    </location>
    <ligand>
        <name>a divalent metal cation</name>
        <dbReference type="ChEBI" id="CHEBI:60240"/>
        <label>2</label>
    </ligand>
</feature>
<feature type="binding site" evidence="8">
    <location>
        <position position="111"/>
    </location>
    <ligand>
        <name>GTP</name>
        <dbReference type="ChEBI" id="CHEBI:37565"/>
    </ligand>
</feature>
<dbReference type="HAMAP" id="MF_01258">
    <property type="entry name" value="F420_ligase_CofE"/>
    <property type="match status" value="1"/>
</dbReference>
<dbReference type="PANTHER" id="PTHR47917">
    <property type="match status" value="1"/>
</dbReference>
<evidence type="ECO:0000256" key="3">
    <source>
        <dbReference type="ARBA" id="ARBA00022741"/>
    </source>
</evidence>
<evidence type="ECO:0000256" key="1">
    <source>
        <dbReference type="ARBA" id="ARBA00022598"/>
    </source>
</evidence>
<evidence type="ECO:0000256" key="8">
    <source>
        <dbReference type="HAMAP-Rule" id="MF_01258"/>
    </source>
</evidence>
<comment type="catalytic activity">
    <reaction evidence="8">
        <text>oxidized coenzyme F420-1 + GTP + L-glutamate = oxidized coenzyme F420-2 + GDP + phosphate + H(+)</text>
        <dbReference type="Rhea" id="RHEA:30523"/>
        <dbReference type="ChEBI" id="CHEBI:15378"/>
        <dbReference type="ChEBI" id="CHEBI:29985"/>
        <dbReference type="ChEBI" id="CHEBI:37565"/>
        <dbReference type="ChEBI" id="CHEBI:43474"/>
        <dbReference type="ChEBI" id="CHEBI:57922"/>
        <dbReference type="ChEBI" id="CHEBI:58189"/>
        <dbReference type="ChEBI" id="CHEBI:59920"/>
        <dbReference type="EC" id="6.3.2.34"/>
    </reaction>
</comment>
<feature type="binding site" evidence="8">
    <location>
        <position position="207"/>
    </location>
    <ligand>
        <name>a divalent metal cation</name>
        <dbReference type="ChEBI" id="CHEBI:60240"/>
        <label>2</label>
    </ligand>
</feature>
<accession>A0A0A7GER1</accession>
<feature type="binding site" evidence="8">
    <location>
        <begin position="205"/>
        <end position="212"/>
    </location>
    <ligand>
        <name>GTP</name>
        <dbReference type="ChEBI" id="CHEBI:37565"/>
    </ligand>
</feature>
<evidence type="ECO:0000259" key="9">
    <source>
        <dbReference type="Pfam" id="PF01996"/>
    </source>
</evidence>
<dbReference type="InterPro" id="IPR023659">
    <property type="entry name" value="F420_ligase_CofE_arc"/>
</dbReference>
<dbReference type="SUPFAM" id="SSF144010">
    <property type="entry name" value="CofE-like"/>
    <property type="match status" value="1"/>
</dbReference>
<dbReference type="GO" id="GO:0052619">
    <property type="term" value="F:coenzyme F420-1:gamma-L-glutamate ligase activity"/>
    <property type="evidence" value="ECO:0007669"/>
    <property type="project" value="UniProtKB-UniRule"/>
</dbReference>
<sequence>MIRVFRLEGVPRIRKGDNLAEIFSSLFEFQDGDVLAVCSTVISKAEGRVVRLEDIVPGERAVKLAEKLEKDERFVQAVIDESREILIEHPFILTHAWFGNICVNAGIDNSNVEEGYLLLPPENPDESAERLKNEIERITGRNVGVVITDTNGRCFRKGVVGVAVGISGVKALEDWRGKKDLYGRELEVTVECIADEIAAFANMLMGEGDDGVPAVVFRGLDALGNGSMKEIYRREEEDIIRRIIKEWKTENS</sequence>
<keyword evidence="5 8" id="KW-0630">Potassium</keyword>
<dbReference type="InterPro" id="IPR008225">
    <property type="entry name" value="F420-0_g-glutamyl_ligase"/>
</dbReference>
<comment type="catalytic activity">
    <reaction evidence="8">
        <text>oxidized coenzyme F420-0 + GTP + L-glutamate = oxidized coenzyme F420-1 + GDP + phosphate + H(+)</text>
        <dbReference type="Rhea" id="RHEA:30555"/>
        <dbReference type="ChEBI" id="CHEBI:15378"/>
        <dbReference type="ChEBI" id="CHEBI:29985"/>
        <dbReference type="ChEBI" id="CHEBI:37565"/>
        <dbReference type="ChEBI" id="CHEBI:43474"/>
        <dbReference type="ChEBI" id="CHEBI:58189"/>
        <dbReference type="ChEBI" id="CHEBI:59907"/>
        <dbReference type="ChEBI" id="CHEBI:59920"/>
        <dbReference type="EC" id="6.3.2.31"/>
    </reaction>
</comment>
<dbReference type="Proteomes" id="UP000030624">
    <property type="component" value="Chromosome"/>
</dbReference>
<evidence type="ECO:0000256" key="7">
    <source>
        <dbReference type="ARBA" id="ARBA00023211"/>
    </source>
</evidence>
<keyword evidence="1 8" id="KW-0436">Ligase</keyword>
<dbReference type="AlphaFoldDB" id="A0A0A7GER1"/>
<evidence type="ECO:0000256" key="6">
    <source>
        <dbReference type="ARBA" id="ARBA00023134"/>
    </source>
</evidence>
<dbReference type="eggNOG" id="arCOG02714">
    <property type="taxonomic scope" value="Archaea"/>
</dbReference>
<feature type="binding site" evidence="8">
    <location>
        <begin position="39"/>
        <end position="40"/>
    </location>
    <ligand>
        <name>GTP</name>
        <dbReference type="ChEBI" id="CHEBI:37565"/>
    </ligand>
</feature>
<dbReference type="GeneID" id="24798117"/>
<reference evidence="10 11" key="1">
    <citation type="journal article" date="2015" name="Appl. Environ. Microbiol.">
        <title>The Geoglobus acetivorans genome: Fe(III) reduction, acetate utilization, autotrophic growth, and degradation of aromatic compounds in a hyperthermophilic archaeon.</title>
        <authorList>
            <person name="Mardanov A.V."/>
            <person name="Slododkina G.B."/>
            <person name="Slobodkin A.I."/>
            <person name="Beletsky A.V."/>
            <person name="Gavrilov S.N."/>
            <person name="Kublanov I.V."/>
            <person name="Bonch-Osmolovskaya E.A."/>
            <person name="Skryabin K.G."/>
            <person name="Ravin N.V."/>
        </authorList>
    </citation>
    <scope>NUCLEOTIDE SEQUENCE [LARGE SCALE GENOMIC DNA]</scope>
    <source>
        <strain evidence="10 11">SBH6</strain>
    </source>
</reference>
<feature type="binding site" evidence="8">
    <location>
        <position position="44"/>
    </location>
    <ligand>
        <name>GTP</name>
        <dbReference type="ChEBI" id="CHEBI:37565"/>
    </ligand>
</feature>
<dbReference type="Pfam" id="PF01996">
    <property type="entry name" value="F420_ligase"/>
    <property type="match status" value="1"/>
</dbReference>
<comment type="cofactor">
    <cofactor evidence="8">
        <name>K(+)</name>
        <dbReference type="ChEBI" id="CHEBI:29103"/>
    </cofactor>
    <text evidence="8">Monovalent cation. The ion could be potassium.</text>
</comment>
<comment type="function">
    <text evidence="8">Catalyzes the GTP-dependent successive addition of two or more gamma-linked L-glutamates to the L-lactyl phosphodiester of 7,8-didemethyl-8-hydroxy-5-deazariboflavin (F420-0) to form coenzyme F420-0-glutamyl-glutamate (F420-2) or polyglutamated F420 derivatives.</text>
</comment>
<dbReference type="EC" id="6.3.2.31" evidence="8"/>